<reference evidence="3 4" key="1">
    <citation type="submission" date="2020-08" db="EMBL/GenBank/DDBJ databases">
        <title>Genomic Encyclopedia of Type Strains, Phase IV (KMG-IV): sequencing the most valuable type-strain genomes for metagenomic binning, comparative biology and taxonomic classification.</title>
        <authorList>
            <person name="Goeker M."/>
        </authorList>
    </citation>
    <scope>NUCLEOTIDE SEQUENCE [LARGE SCALE GENOMIC DNA]</scope>
    <source>
        <strain evidence="3 4">DSM 25079</strain>
    </source>
</reference>
<feature type="transmembrane region" description="Helical" evidence="1">
    <location>
        <begin position="78"/>
        <end position="103"/>
    </location>
</feature>
<protein>
    <submittedName>
        <fullName evidence="3">Putative membrane protein</fullName>
    </submittedName>
</protein>
<name>A0A7W9AEV8_9SPHN</name>
<keyword evidence="1" id="KW-0472">Membrane</keyword>
<dbReference type="EMBL" id="JACIJC010000001">
    <property type="protein sequence ID" value="MBB5684221.1"/>
    <property type="molecule type" value="Genomic_DNA"/>
</dbReference>
<dbReference type="InterPro" id="IPR016988">
    <property type="entry name" value="UCP032086"/>
</dbReference>
<keyword evidence="1" id="KW-0812">Transmembrane</keyword>
<sequence>MAKFFGNLNAVLGVGFLLLLAVAFGVQDAFDSDFRFFFRWLHVICGIMWIGHLYYFNFTQIPTMPKVPAELKPGVTKYIAPVALFWFRWGAAATVATGLFVMFQEGYGHKALTLQSPHRTIGIGMWLALIMAFNVWFIIWPAQKKALGIVEAEADVKAKAATTAMIFSRTNTLLSIAMLYCMITAESGY</sequence>
<feature type="transmembrane region" description="Helical" evidence="1">
    <location>
        <begin position="123"/>
        <end position="140"/>
    </location>
</feature>
<dbReference type="RefSeq" id="WP_184014469.1">
    <property type="nucleotide sequence ID" value="NZ_JACIJC010000001.1"/>
</dbReference>
<feature type="domain" description="Urate oxidase N-terminal" evidence="2">
    <location>
        <begin position="121"/>
        <end position="184"/>
    </location>
</feature>
<comment type="caution">
    <text evidence="3">The sequence shown here is derived from an EMBL/GenBank/DDBJ whole genome shotgun (WGS) entry which is preliminary data.</text>
</comment>
<dbReference type="AlphaFoldDB" id="A0A7W9AEV8"/>
<evidence type="ECO:0000313" key="4">
    <source>
        <dbReference type="Proteomes" id="UP000549617"/>
    </source>
</evidence>
<evidence type="ECO:0000313" key="3">
    <source>
        <dbReference type="EMBL" id="MBB5684221.1"/>
    </source>
</evidence>
<proteinExistence type="predicted"/>
<keyword evidence="1" id="KW-1133">Transmembrane helix</keyword>
<accession>A0A7W9AEV8</accession>
<keyword evidence="4" id="KW-1185">Reference proteome</keyword>
<feature type="transmembrane region" description="Helical" evidence="1">
    <location>
        <begin position="41"/>
        <end position="58"/>
    </location>
</feature>
<dbReference type="Proteomes" id="UP000549617">
    <property type="component" value="Unassembled WGS sequence"/>
</dbReference>
<gene>
    <name evidence="3" type="ORF">FHS49_000212</name>
</gene>
<evidence type="ECO:0000259" key="2">
    <source>
        <dbReference type="Pfam" id="PF06181"/>
    </source>
</evidence>
<dbReference type="Pfam" id="PF06181">
    <property type="entry name" value="Urate_ox_N"/>
    <property type="match status" value="1"/>
</dbReference>
<organism evidence="3 4">
    <name type="scientific">Sphingobium boeckii</name>
    <dbReference type="NCBI Taxonomy" id="1082345"/>
    <lineage>
        <taxon>Bacteria</taxon>
        <taxon>Pseudomonadati</taxon>
        <taxon>Pseudomonadota</taxon>
        <taxon>Alphaproteobacteria</taxon>
        <taxon>Sphingomonadales</taxon>
        <taxon>Sphingomonadaceae</taxon>
        <taxon>Sphingobium</taxon>
    </lineage>
</organism>
<dbReference type="PIRSF" id="PIRSF032086">
    <property type="entry name" value="UCP032086"/>
    <property type="match status" value="1"/>
</dbReference>
<dbReference type="InterPro" id="IPR010389">
    <property type="entry name" value="Urate_ox_N"/>
</dbReference>
<evidence type="ECO:0000256" key="1">
    <source>
        <dbReference type="SAM" id="Phobius"/>
    </source>
</evidence>